<evidence type="ECO:0000313" key="1">
    <source>
        <dbReference type="EMBL" id="KJW12879.1"/>
    </source>
</evidence>
<organism evidence="2 3">
    <name type="scientific">Levilactobacillus spicheri</name>
    <dbReference type="NCBI Taxonomy" id="216463"/>
    <lineage>
        <taxon>Bacteria</taxon>
        <taxon>Bacillati</taxon>
        <taxon>Bacillota</taxon>
        <taxon>Bacilli</taxon>
        <taxon>Lactobacillales</taxon>
        <taxon>Lactobacillaceae</taxon>
        <taxon>Levilactobacillus</taxon>
    </lineage>
</organism>
<dbReference type="RefSeq" id="WP_045806796.1">
    <property type="nucleotide sequence ID" value="NZ_JZCR01000006.1"/>
</dbReference>
<gene>
    <name evidence="2" type="ORF">VC81_03690</name>
    <name evidence="1" type="ORF">VC81_06425</name>
</gene>
<dbReference type="OrthoDB" id="2300510at2"/>
<name>A0A0F3RVE8_9LACO</name>
<dbReference type="Proteomes" id="UP000033491">
    <property type="component" value="Unassembled WGS sequence"/>
</dbReference>
<dbReference type="EMBL" id="JZCR01000014">
    <property type="protein sequence ID" value="KJW12879.1"/>
    <property type="molecule type" value="Genomic_DNA"/>
</dbReference>
<protein>
    <submittedName>
        <fullName evidence="2">Uncharacterized protein</fullName>
    </submittedName>
</protein>
<evidence type="ECO:0000313" key="2">
    <source>
        <dbReference type="EMBL" id="KJW13574.1"/>
    </source>
</evidence>
<accession>A0A0F3RVE8</accession>
<dbReference type="STRING" id="216463.VC81_03690"/>
<sequence length="344" mass="36192">MAKWNQLTITDAGYQLSAKTMAGTKIQYTHAQTTDKDMTALTSDELKAITKLDSVVQDLSVGIVTVQDDHTVNVPVRVTNQDVTADYLLYGLAIFAKPADGDEILYGIATAANPDMIAAHNGTTVVGTNFNLKVHVGSAANVNIVISPDGSVSNEELMGMLKDYVLKKDLPDFSTYATKEWVTTQISAIPKPDMSQYSTTGQMTTAISDAIKPLSETANTAASAAAAAQTTADDAGAAAKAASAKADANLEIAEKYAVKDNGDNTITVNGLVYAPIPMDVATKDVSTVPNFVSGIKINGHLFNADPTNGVTIDGKPVYIVEPDEATAKTNSTGDVFHSHVTEES</sequence>
<dbReference type="EMBL" id="JZCR01000006">
    <property type="protein sequence ID" value="KJW13574.1"/>
    <property type="molecule type" value="Genomic_DNA"/>
</dbReference>
<dbReference type="AlphaFoldDB" id="A0A0F3RVE8"/>
<proteinExistence type="predicted"/>
<comment type="caution">
    <text evidence="2">The sequence shown here is derived from an EMBL/GenBank/DDBJ whole genome shotgun (WGS) entry which is preliminary data.</text>
</comment>
<evidence type="ECO:0000313" key="3">
    <source>
        <dbReference type="Proteomes" id="UP000033491"/>
    </source>
</evidence>
<dbReference type="PATRIC" id="fig|216463.3.peg.2571"/>
<reference evidence="2 3" key="1">
    <citation type="submission" date="2015-03" db="EMBL/GenBank/DDBJ databases">
        <authorList>
            <person name="Zheng J."/>
            <person name="Ganezle M."/>
        </authorList>
    </citation>
    <scope>NUCLEOTIDE SEQUENCE [LARGE SCALE GENOMIC DNA]</scope>
    <source>
        <strain evidence="2 3">LP38</strain>
    </source>
</reference>